<dbReference type="InterPro" id="IPR010662">
    <property type="entry name" value="RBBP9/YdeN"/>
</dbReference>
<dbReference type="PANTHER" id="PTHR15394">
    <property type="entry name" value="SERINE HYDROLASE RBBP9"/>
    <property type="match status" value="1"/>
</dbReference>
<evidence type="ECO:0008006" key="2">
    <source>
        <dbReference type="Google" id="ProtNLM"/>
    </source>
</evidence>
<sequence length="201" mass="23086">MNQAIIVHGKPSKQSYFNPNLPSASNSIWIPWLQQQLLIRGIDTQTPEMPESWRPDYSLWRQTFEKYDVNSETILVGHSCGGGFLIQWMSENPQICAGDVYLVAPAFGDKFNPEAPYDEPLRGGFFDFEIDEALLDRVRSLTIFYSDNDSVRVDTAIKILKKSFPSACYRLFPGYGHFCGKRDMADDTFPELFEIILRNRK</sequence>
<reference evidence="1" key="1">
    <citation type="submission" date="2024-06" db="EMBL/GenBank/DDBJ databases">
        <authorList>
            <person name="Atkinson C."/>
            <person name="McLean J."/>
            <person name="Gallagher L."/>
            <person name="Bor B."/>
            <person name="Mougous J."/>
        </authorList>
    </citation>
    <scope>NUCLEOTIDE SEQUENCE</scope>
    <source>
        <strain evidence="1">TM7-074</strain>
    </source>
</reference>
<name>A0AB39JDM2_9BACT</name>
<dbReference type="RefSeq" id="WP_369000167.1">
    <property type="nucleotide sequence ID" value="NZ_CP158487.1"/>
</dbReference>
<proteinExistence type="predicted"/>
<dbReference type="Gene3D" id="3.40.50.1820">
    <property type="entry name" value="alpha/beta hydrolase"/>
    <property type="match status" value="1"/>
</dbReference>
<dbReference type="InterPro" id="IPR029058">
    <property type="entry name" value="AB_hydrolase_fold"/>
</dbReference>
<organism evidence="1">
    <name type="scientific">Candidatus Nanosynbacter sp. TM7-074</name>
    <dbReference type="NCBI Taxonomy" id="3158573"/>
    <lineage>
        <taxon>Bacteria</taxon>
        <taxon>Candidatus Saccharimonadota</taxon>
        <taxon>Candidatus Saccharimonadia</taxon>
        <taxon>Candidatus Nanosynbacterales</taxon>
        <taxon>Candidatus Nanosynbacteraceae</taxon>
        <taxon>Candidatus Nanosynbacter</taxon>
    </lineage>
</organism>
<evidence type="ECO:0000313" key="1">
    <source>
        <dbReference type="EMBL" id="XDN89590.1"/>
    </source>
</evidence>
<accession>A0AB39JDM2</accession>
<dbReference type="SUPFAM" id="SSF53474">
    <property type="entry name" value="alpha/beta-Hydrolases"/>
    <property type="match status" value="1"/>
</dbReference>
<gene>
    <name evidence="1" type="ORF">TM074_02685</name>
</gene>
<dbReference type="EMBL" id="CP158487">
    <property type="protein sequence ID" value="XDN89590.1"/>
    <property type="molecule type" value="Genomic_DNA"/>
</dbReference>
<dbReference type="PANTHER" id="PTHR15394:SF3">
    <property type="entry name" value="SERINE HYDROLASE RBBP9"/>
    <property type="match status" value="1"/>
</dbReference>
<dbReference type="AlphaFoldDB" id="A0AB39JDM2"/>
<protein>
    <recommendedName>
        <fullName evidence="2">Serine hydrolase family protein</fullName>
    </recommendedName>
</protein>